<dbReference type="AlphaFoldDB" id="W4L422"/>
<sequence length="118" mass="13132">MAIEFGLTNEISNTQYAPLAALLAHYHQEKVLTALKKIEIPVKTYEYTPASKLEQVLVSILCGCATLTEFNTKVRPERLLAKIYGMEQLSEQSNMSRTLDALTLMNIGRVRSAKSASL</sequence>
<proteinExistence type="predicted"/>
<comment type="caution">
    <text evidence="1">The sequence shown here is derived from an EMBL/GenBank/DDBJ whole genome shotgun (WGS) entry which is preliminary data.</text>
</comment>
<dbReference type="EMBL" id="AZHW01001489">
    <property type="protein sequence ID" value="ETW92420.1"/>
    <property type="molecule type" value="Genomic_DNA"/>
</dbReference>
<keyword evidence="2" id="KW-1185">Reference proteome</keyword>
<gene>
    <name evidence="1" type="ORF">ETSY1_43705</name>
</gene>
<accession>W4L422</accession>
<evidence type="ECO:0000313" key="2">
    <source>
        <dbReference type="Proteomes" id="UP000019141"/>
    </source>
</evidence>
<reference evidence="1 2" key="1">
    <citation type="journal article" date="2014" name="Nature">
        <title>An environmental bacterial taxon with a large and distinct metabolic repertoire.</title>
        <authorList>
            <person name="Wilson M.C."/>
            <person name="Mori T."/>
            <person name="Ruckert C."/>
            <person name="Uria A.R."/>
            <person name="Helf M.J."/>
            <person name="Takada K."/>
            <person name="Gernert C."/>
            <person name="Steffens U.A."/>
            <person name="Heycke N."/>
            <person name="Schmitt S."/>
            <person name="Rinke C."/>
            <person name="Helfrich E.J."/>
            <person name="Brachmann A.O."/>
            <person name="Gurgui C."/>
            <person name="Wakimoto T."/>
            <person name="Kracht M."/>
            <person name="Crusemann M."/>
            <person name="Hentschel U."/>
            <person name="Abe I."/>
            <person name="Matsunaga S."/>
            <person name="Kalinowski J."/>
            <person name="Takeyama H."/>
            <person name="Piel J."/>
        </authorList>
    </citation>
    <scope>NUCLEOTIDE SEQUENCE [LARGE SCALE GENOMIC DNA]</scope>
    <source>
        <strain evidence="2">TSY1</strain>
    </source>
</reference>
<protein>
    <submittedName>
        <fullName evidence="1">Uncharacterized protein</fullName>
    </submittedName>
</protein>
<organism evidence="1 2">
    <name type="scientific">Entotheonella factor</name>
    <dbReference type="NCBI Taxonomy" id="1429438"/>
    <lineage>
        <taxon>Bacteria</taxon>
        <taxon>Pseudomonadati</taxon>
        <taxon>Nitrospinota/Tectimicrobiota group</taxon>
        <taxon>Candidatus Tectimicrobiota</taxon>
        <taxon>Candidatus Entotheonellia</taxon>
        <taxon>Candidatus Entotheonellales</taxon>
        <taxon>Candidatus Entotheonellaceae</taxon>
        <taxon>Candidatus Entotheonella</taxon>
    </lineage>
</organism>
<name>W4L422_ENTF1</name>
<evidence type="ECO:0000313" key="1">
    <source>
        <dbReference type="EMBL" id="ETW92420.1"/>
    </source>
</evidence>
<dbReference type="Proteomes" id="UP000019141">
    <property type="component" value="Unassembled WGS sequence"/>
</dbReference>
<dbReference type="HOGENOM" id="CLU_2068823_0_0_7"/>